<name>T1GUA2_MEGSC</name>
<feature type="compositionally biased region" description="Polar residues" evidence="1">
    <location>
        <begin position="174"/>
        <end position="187"/>
    </location>
</feature>
<dbReference type="HOGENOM" id="CLU_1036543_0_0_1"/>
<dbReference type="OMA" id="FIKFCER"/>
<protein>
    <submittedName>
        <fullName evidence="2">Uncharacterized protein</fullName>
    </submittedName>
</protein>
<evidence type="ECO:0000313" key="2">
    <source>
        <dbReference type="EnsemblMetazoa" id="MESCA007312-PA"/>
    </source>
</evidence>
<dbReference type="STRING" id="36166.T1GUA2"/>
<dbReference type="EnsemblMetazoa" id="MESCA007312-RA">
    <property type="protein sequence ID" value="MESCA007312-PA"/>
    <property type="gene ID" value="MESCA007312"/>
</dbReference>
<feature type="compositionally biased region" description="Polar residues" evidence="1">
    <location>
        <begin position="69"/>
        <end position="113"/>
    </location>
</feature>
<accession>T1GUA2</accession>
<dbReference type="Proteomes" id="UP000015102">
    <property type="component" value="Unassembled WGS sequence"/>
</dbReference>
<dbReference type="AlphaFoldDB" id="T1GUA2"/>
<feature type="compositionally biased region" description="Low complexity" evidence="1">
    <location>
        <begin position="254"/>
        <end position="269"/>
    </location>
</feature>
<keyword evidence="3" id="KW-1185">Reference proteome</keyword>
<evidence type="ECO:0000256" key="1">
    <source>
        <dbReference type="SAM" id="MobiDB-lite"/>
    </source>
</evidence>
<organism evidence="2 3">
    <name type="scientific">Megaselia scalaris</name>
    <name type="common">Humpbacked fly</name>
    <name type="synonym">Phora scalaris</name>
    <dbReference type="NCBI Taxonomy" id="36166"/>
    <lineage>
        <taxon>Eukaryota</taxon>
        <taxon>Metazoa</taxon>
        <taxon>Ecdysozoa</taxon>
        <taxon>Arthropoda</taxon>
        <taxon>Hexapoda</taxon>
        <taxon>Insecta</taxon>
        <taxon>Pterygota</taxon>
        <taxon>Neoptera</taxon>
        <taxon>Endopterygota</taxon>
        <taxon>Diptera</taxon>
        <taxon>Brachycera</taxon>
        <taxon>Muscomorpha</taxon>
        <taxon>Platypezoidea</taxon>
        <taxon>Phoridae</taxon>
        <taxon>Megaseliini</taxon>
        <taxon>Megaselia</taxon>
    </lineage>
</organism>
<dbReference type="EMBL" id="CAQQ02112637">
    <property type="status" value="NOT_ANNOTATED_CDS"/>
    <property type="molecule type" value="Genomic_DNA"/>
</dbReference>
<feature type="region of interest" description="Disordered" evidence="1">
    <location>
        <begin position="220"/>
        <end position="269"/>
    </location>
</feature>
<feature type="compositionally biased region" description="Polar residues" evidence="1">
    <location>
        <begin position="220"/>
        <end position="253"/>
    </location>
</feature>
<feature type="region of interest" description="Disordered" evidence="1">
    <location>
        <begin position="45"/>
        <end position="121"/>
    </location>
</feature>
<feature type="region of interest" description="Disordered" evidence="1">
    <location>
        <begin position="174"/>
        <end position="202"/>
    </location>
</feature>
<evidence type="ECO:0000313" key="3">
    <source>
        <dbReference type="Proteomes" id="UP000015102"/>
    </source>
</evidence>
<reference evidence="2" key="2">
    <citation type="submission" date="2015-06" db="UniProtKB">
        <authorList>
            <consortium name="EnsemblMetazoa"/>
        </authorList>
    </citation>
    <scope>IDENTIFICATION</scope>
</reference>
<proteinExistence type="predicted"/>
<feature type="compositionally biased region" description="Basic residues" evidence="1">
    <location>
        <begin position="53"/>
        <end position="68"/>
    </location>
</feature>
<sequence length="269" mass="28744">MSCISSNFSSFFLDSLNDPSEFAKYLSNGDNRMVPIVTSTSYDDYNGGQSFHHQNHHHLQNHHPHHHNGTNGVCDSSEMSGTGATSSYNLPPTSYNHQSSTSVTPTNATNAPDKQQAAHPTPQTVIAATAAGATSSQNSQHFDGSFEFLKYLRYSADYGGGEDSVHSIQSNTTNSSLIDLDSTPSSTHKSKGRNGNLELDSTYDHDSKHNIFDLHHQTNSCSSTNNTPHLSASNSNPSSECGSDNSNNLINHNSSSTTTTSSSTTAAAA</sequence>
<reference evidence="3" key="1">
    <citation type="submission" date="2013-02" db="EMBL/GenBank/DDBJ databases">
        <authorList>
            <person name="Hughes D."/>
        </authorList>
    </citation>
    <scope>NUCLEOTIDE SEQUENCE</scope>
    <source>
        <strain>Durham</strain>
        <strain evidence="3">NC isolate 2 -- Noor lab</strain>
    </source>
</reference>